<reference evidence="1" key="1">
    <citation type="submission" date="2023-02" db="EMBL/GenBank/DDBJ databases">
        <title>Genome of Flavobacteriaceae gen. nov. sp. strain F89.</title>
        <authorList>
            <person name="Wang Y."/>
        </authorList>
    </citation>
    <scope>NUCLEOTIDE SEQUENCE</scope>
    <source>
        <strain evidence="1">F89</strain>
    </source>
</reference>
<dbReference type="EMBL" id="JAIRBC010000009">
    <property type="protein sequence ID" value="MCG2460673.1"/>
    <property type="molecule type" value="Genomic_DNA"/>
</dbReference>
<evidence type="ECO:0000313" key="2">
    <source>
        <dbReference type="Proteomes" id="UP001200642"/>
    </source>
</evidence>
<accession>A0AAE3ETH3</accession>
<keyword evidence="2" id="KW-1185">Reference proteome</keyword>
<gene>
    <name evidence="1" type="ORF">K8352_07935</name>
</gene>
<dbReference type="AlphaFoldDB" id="A0AAE3ETH3"/>
<evidence type="ECO:0000313" key="1">
    <source>
        <dbReference type="EMBL" id="MCG2460673.1"/>
    </source>
</evidence>
<dbReference type="Proteomes" id="UP001200642">
    <property type="component" value="Unassembled WGS sequence"/>
</dbReference>
<name>A0AAE3ETH3_9FLAO</name>
<dbReference type="PROSITE" id="PS51257">
    <property type="entry name" value="PROKAR_LIPOPROTEIN"/>
    <property type="match status" value="1"/>
</dbReference>
<sequence length="176" mass="20038">MRFYVFLGFLALFLVGCDKVDSLTQFDMNYDESIVIPASTGINLPFDLFTPDMETDSESEFAVNNTRKNLIEEIVLKSLGLRITAPEDGDFSFLKSIEIYISAEDLEEVKIAWNDNIPENAGNELELETSDIDLKEYIKKDSFKLRLHTVTDKVLTSDYHIDVRSVFHVDAKILGI</sequence>
<dbReference type="RefSeq" id="WP_317901816.1">
    <property type="nucleotide sequence ID" value="NZ_JAIRBC010000009.1"/>
</dbReference>
<proteinExistence type="predicted"/>
<protein>
    <submittedName>
        <fullName evidence="1">Uncharacterized protein</fullName>
    </submittedName>
</protein>
<comment type="caution">
    <text evidence="1">The sequence shown here is derived from an EMBL/GenBank/DDBJ whole genome shotgun (WGS) entry which is preliminary data.</text>
</comment>
<organism evidence="1 2">
    <name type="scientific">Cerina litoralis</name>
    <dbReference type="NCBI Taxonomy" id="2874477"/>
    <lineage>
        <taxon>Bacteria</taxon>
        <taxon>Pseudomonadati</taxon>
        <taxon>Bacteroidota</taxon>
        <taxon>Flavobacteriia</taxon>
        <taxon>Flavobacteriales</taxon>
        <taxon>Flavobacteriaceae</taxon>
        <taxon>Cerina</taxon>
    </lineage>
</organism>